<dbReference type="EMBL" id="FP565814">
    <property type="protein sequence ID" value="CBH24967.1"/>
    <property type="molecule type" value="Genomic_DNA"/>
</dbReference>
<protein>
    <submittedName>
        <fullName evidence="6">Aspartate-semialdehyde dehydrogenase</fullName>
        <ecNumber evidence="6">1.2.1.11</ecNumber>
    </submittedName>
</protein>
<reference evidence="7" key="2">
    <citation type="submission" date="2010-04" db="EMBL/GenBank/DDBJ databases">
        <title>Genome sequence of Salinibacter ruber M8.</title>
        <authorList>
            <consortium name="Genoscope"/>
        </authorList>
    </citation>
    <scope>NUCLEOTIDE SEQUENCE [LARGE SCALE GENOMIC DNA]</scope>
    <source>
        <strain evidence="7">M8</strain>
    </source>
</reference>
<comment type="similarity">
    <text evidence="1">Belongs to the aspartate-semialdehyde dehydrogenase family.</text>
</comment>
<reference evidence="6 7" key="1">
    <citation type="journal article" date="2010" name="ISME J.">
        <title>Fine-scale evolution: genomic, phenotypic and ecological differentiation in two coexisting Salinibacter ruber strains.</title>
        <authorList>
            <person name="Pena A."/>
            <person name="Teeling H."/>
            <person name="Huerta-Cepas J."/>
            <person name="Santos F."/>
            <person name="Yarza P."/>
            <person name="Brito-Echeverria J."/>
            <person name="Lucio M."/>
            <person name="Schmitt-Kopplin P."/>
            <person name="Meseguer I."/>
            <person name="Schenowitz C."/>
            <person name="Dossat C."/>
            <person name="Barbe V."/>
            <person name="Dopazo J."/>
            <person name="Rossello-Mora R."/>
            <person name="Schuler M."/>
            <person name="Glockner F.O."/>
            <person name="Amann R."/>
            <person name="Gabaldon T."/>
            <person name="Anton J."/>
        </authorList>
    </citation>
    <scope>NUCLEOTIDE SEQUENCE [LARGE SCALE GENOMIC DNA]</scope>
    <source>
        <strain evidence="6 7">M8</strain>
    </source>
</reference>
<dbReference type="GO" id="GO:0050661">
    <property type="term" value="F:NADP binding"/>
    <property type="evidence" value="ECO:0007669"/>
    <property type="project" value="InterPro"/>
</dbReference>
<feature type="active site" description="Proton acceptor" evidence="4">
    <location>
        <position position="258"/>
    </location>
</feature>
<dbReference type="CDD" id="cd02315">
    <property type="entry name" value="ScASADH_like_N"/>
    <property type="match status" value="1"/>
</dbReference>
<dbReference type="Proteomes" id="UP000000933">
    <property type="component" value="Chromosome"/>
</dbReference>
<dbReference type="SMART" id="SM00859">
    <property type="entry name" value="Semialdhyde_dh"/>
    <property type="match status" value="1"/>
</dbReference>
<dbReference type="GO" id="GO:0046983">
    <property type="term" value="F:protein dimerization activity"/>
    <property type="evidence" value="ECO:0007669"/>
    <property type="project" value="InterPro"/>
</dbReference>
<evidence type="ECO:0000256" key="1">
    <source>
        <dbReference type="ARBA" id="ARBA00010584"/>
    </source>
</evidence>
<feature type="domain" description="Semialdehyde dehydrogenase NAD-binding" evidence="5">
    <location>
        <begin position="23"/>
        <end position="148"/>
    </location>
</feature>
<dbReference type="GO" id="GO:0009086">
    <property type="term" value="P:methionine biosynthetic process"/>
    <property type="evidence" value="ECO:0007669"/>
    <property type="project" value="UniProtKB-ARBA"/>
</dbReference>
<dbReference type="GO" id="GO:0009088">
    <property type="term" value="P:threonine biosynthetic process"/>
    <property type="evidence" value="ECO:0007669"/>
    <property type="project" value="TreeGrafter"/>
</dbReference>
<dbReference type="InterPro" id="IPR051823">
    <property type="entry name" value="ASADH-related"/>
</dbReference>
<evidence type="ECO:0000256" key="2">
    <source>
        <dbReference type="ARBA" id="ARBA00022857"/>
    </source>
</evidence>
<dbReference type="InterPro" id="IPR012280">
    <property type="entry name" value="Semialdhyde_DH_dimer_dom"/>
</dbReference>
<dbReference type="GO" id="GO:0051287">
    <property type="term" value="F:NAD binding"/>
    <property type="evidence" value="ECO:0007669"/>
    <property type="project" value="InterPro"/>
</dbReference>
<dbReference type="Pfam" id="PF01118">
    <property type="entry name" value="Semialdhyde_dh"/>
    <property type="match status" value="1"/>
</dbReference>
<dbReference type="PANTHER" id="PTHR46718">
    <property type="entry name" value="ASPARTATE-SEMIALDEHYDE DEHYDROGENASE"/>
    <property type="match status" value="1"/>
</dbReference>
<dbReference type="PIRSF" id="PIRSF000148">
    <property type="entry name" value="ASA_dh"/>
    <property type="match status" value="1"/>
</dbReference>
<evidence type="ECO:0000259" key="5">
    <source>
        <dbReference type="SMART" id="SM00859"/>
    </source>
</evidence>
<dbReference type="PATRIC" id="fig|761659.10.peg.2224"/>
<name>D5HAB2_SALRM</name>
<dbReference type="GO" id="GO:0004073">
    <property type="term" value="F:aspartate-semialdehyde dehydrogenase activity"/>
    <property type="evidence" value="ECO:0007669"/>
    <property type="project" value="UniProtKB-EC"/>
</dbReference>
<dbReference type="PANTHER" id="PTHR46718:SF1">
    <property type="entry name" value="ASPARTATE-SEMIALDEHYDE DEHYDROGENASE"/>
    <property type="match status" value="1"/>
</dbReference>
<keyword evidence="2" id="KW-0521">NADP</keyword>
<dbReference type="SUPFAM" id="SSF51735">
    <property type="entry name" value="NAD(P)-binding Rossmann-fold domains"/>
    <property type="match status" value="1"/>
</dbReference>
<dbReference type="SUPFAM" id="SSF55347">
    <property type="entry name" value="Glyceraldehyde-3-phosphate dehydrogenase-like, C-terminal domain"/>
    <property type="match status" value="1"/>
</dbReference>
<proteinExistence type="inferred from homology"/>
<feature type="active site" description="Acyl-thioester intermediate" evidence="4">
    <location>
        <position position="165"/>
    </location>
</feature>
<dbReference type="EC" id="1.2.1.11" evidence="6"/>
<dbReference type="HOGENOM" id="CLU_049966_1_0_10"/>
<dbReference type="Gene3D" id="3.30.360.10">
    <property type="entry name" value="Dihydrodipicolinate Reductase, domain 2"/>
    <property type="match status" value="1"/>
</dbReference>
<keyword evidence="3 6" id="KW-0560">Oxidoreductase</keyword>
<evidence type="ECO:0000313" key="6">
    <source>
        <dbReference type="EMBL" id="CBH24967.1"/>
    </source>
</evidence>
<dbReference type="Gene3D" id="3.40.50.720">
    <property type="entry name" value="NAD(P)-binding Rossmann-like Domain"/>
    <property type="match status" value="1"/>
</dbReference>
<accession>D5HAB2</accession>
<evidence type="ECO:0000313" key="7">
    <source>
        <dbReference type="Proteomes" id="UP000000933"/>
    </source>
</evidence>
<gene>
    <name evidence="6" type="primary">asd</name>
    <name evidence="6" type="ordered locus">SRM_02046</name>
</gene>
<sequence length="379" mass="39937">MAPAINRTFLRAACKIMDEHDYRVGILGATGAVGQTFIRLLDDHPWFTVTSVAASERSAGRPYRDAANWLSGQPIPPSVASLEVQSTEPEAMDCDVVFSALDSSVAGEIEEAFARAGVPVVSNAKNYRQHDRVPLLIPEVNPGHLALIDEQSWGGGGFIVTNPNCSTTGLICGLHPLMDAFDLEAVQVTMLQALSGAGYPGVPSLDAVGNVIPHIGGEEEKLATEPRKILGTLDGDRIEPAALTLSAQCTRVPVRNGHLACASVRFCDDIEAEAVAEALRTFRAPAVTESLPSRPDPFVQVLDAPDAPQPQRHVEAGGGMTVSVGRVQDCPVNDVKFVLLSHNTVRGAAGGALLNAELLASEGYLDRARADAATEPAAG</sequence>
<dbReference type="AlphaFoldDB" id="D5HAB2"/>
<dbReference type="NCBIfam" id="NF006416">
    <property type="entry name" value="PRK08664.1"/>
    <property type="match status" value="1"/>
</dbReference>
<dbReference type="CDD" id="cd18130">
    <property type="entry name" value="ASADH_C_arch_fung_like"/>
    <property type="match status" value="1"/>
</dbReference>
<dbReference type="KEGG" id="srm:SRM_02046"/>
<evidence type="ECO:0000256" key="4">
    <source>
        <dbReference type="PIRSR" id="PIRSR000148-1"/>
    </source>
</evidence>
<dbReference type="InterPro" id="IPR036291">
    <property type="entry name" value="NAD(P)-bd_dom_sf"/>
</dbReference>
<dbReference type="NCBIfam" id="TIGR00978">
    <property type="entry name" value="asd_EA"/>
    <property type="match status" value="1"/>
</dbReference>
<dbReference type="InterPro" id="IPR005676">
    <property type="entry name" value="Asp_semi-ald_DH_pep-lack"/>
</dbReference>
<organism evidence="6 7">
    <name type="scientific">Salinibacter ruber (strain M8)</name>
    <dbReference type="NCBI Taxonomy" id="761659"/>
    <lineage>
        <taxon>Bacteria</taxon>
        <taxon>Pseudomonadati</taxon>
        <taxon>Rhodothermota</taxon>
        <taxon>Rhodothermia</taxon>
        <taxon>Rhodothermales</taxon>
        <taxon>Salinibacteraceae</taxon>
        <taxon>Salinibacter</taxon>
    </lineage>
</organism>
<evidence type="ECO:0000256" key="3">
    <source>
        <dbReference type="ARBA" id="ARBA00023002"/>
    </source>
</evidence>
<dbReference type="Pfam" id="PF02774">
    <property type="entry name" value="Semialdhyde_dhC"/>
    <property type="match status" value="1"/>
</dbReference>
<dbReference type="InterPro" id="IPR000534">
    <property type="entry name" value="Semialdehyde_DH_NAD-bd"/>
</dbReference>